<comment type="caution">
    <text evidence="1">The sequence shown here is derived from an EMBL/GenBank/DDBJ whole genome shotgun (WGS) entry which is preliminary data.</text>
</comment>
<name>A0ABD0PST5_CIRMR</name>
<dbReference type="Proteomes" id="UP001529510">
    <property type="component" value="Unassembled WGS sequence"/>
</dbReference>
<reference evidence="1 2" key="1">
    <citation type="submission" date="2024-05" db="EMBL/GenBank/DDBJ databases">
        <title>Genome sequencing and assembly of Indian major carp, Cirrhinus mrigala (Hamilton, 1822).</title>
        <authorList>
            <person name="Mohindra V."/>
            <person name="Chowdhury L.M."/>
            <person name="Lal K."/>
            <person name="Jena J.K."/>
        </authorList>
    </citation>
    <scope>NUCLEOTIDE SEQUENCE [LARGE SCALE GENOMIC DNA]</scope>
    <source>
        <strain evidence="1">CM1030</strain>
        <tissue evidence="1">Blood</tissue>
    </source>
</reference>
<dbReference type="InterPro" id="IPR021109">
    <property type="entry name" value="Peptidase_aspartic_dom_sf"/>
</dbReference>
<evidence type="ECO:0000313" key="2">
    <source>
        <dbReference type="Proteomes" id="UP001529510"/>
    </source>
</evidence>
<proteinExistence type="predicted"/>
<accession>A0ABD0PST5</accession>
<gene>
    <name evidence="1" type="ORF">M9458_025984</name>
</gene>
<feature type="non-terminal residue" evidence="1">
    <location>
        <position position="1"/>
    </location>
</feature>
<protein>
    <submittedName>
        <fullName evidence="1">Uncharacterized protein</fullName>
    </submittedName>
</protein>
<dbReference type="EMBL" id="JAMKFB020000013">
    <property type="protein sequence ID" value="KAL0177090.1"/>
    <property type="molecule type" value="Genomic_DNA"/>
</dbReference>
<dbReference type="AlphaFoldDB" id="A0ABD0PST5"/>
<organism evidence="1 2">
    <name type="scientific">Cirrhinus mrigala</name>
    <name type="common">Mrigala</name>
    <dbReference type="NCBI Taxonomy" id="683832"/>
    <lineage>
        <taxon>Eukaryota</taxon>
        <taxon>Metazoa</taxon>
        <taxon>Chordata</taxon>
        <taxon>Craniata</taxon>
        <taxon>Vertebrata</taxon>
        <taxon>Euteleostomi</taxon>
        <taxon>Actinopterygii</taxon>
        <taxon>Neopterygii</taxon>
        <taxon>Teleostei</taxon>
        <taxon>Ostariophysi</taxon>
        <taxon>Cypriniformes</taxon>
        <taxon>Cyprinidae</taxon>
        <taxon>Labeoninae</taxon>
        <taxon>Labeonini</taxon>
        <taxon>Cirrhinus</taxon>
    </lineage>
</organism>
<evidence type="ECO:0000313" key="1">
    <source>
        <dbReference type="EMBL" id="KAL0177090.1"/>
    </source>
</evidence>
<dbReference type="Gene3D" id="2.40.70.10">
    <property type="entry name" value="Acid Proteases"/>
    <property type="match status" value="1"/>
</dbReference>
<keyword evidence="2" id="KW-1185">Reference proteome</keyword>
<sequence>RQAIAVWDDTLIGKGITHRTRTIKLQVGLVHQESITLYIVDSSKHEVILGFPWLSIHDHTIS</sequence>
<feature type="non-terminal residue" evidence="1">
    <location>
        <position position="62"/>
    </location>
</feature>